<accession>A0A1F5JYW8</accession>
<evidence type="ECO:0000256" key="1">
    <source>
        <dbReference type="SAM" id="Phobius"/>
    </source>
</evidence>
<name>A0A1F5JYW8_9BACT</name>
<evidence type="ECO:0000313" key="2">
    <source>
        <dbReference type="EMBL" id="OGE33859.1"/>
    </source>
</evidence>
<dbReference type="STRING" id="1797768.A3C59_01990"/>
<gene>
    <name evidence="2" type="ORF">A3C59_01990</name>
</gene>
<comment type="caution">
    <text evidence="2">The sequence shown here is derived from an EMBL/GenBank/DDBJ whole genome shotgun (WGS) entry which is preliminary data.</text>
</comment>
<organism evidence="2 3">
    <name type="scientific">Candidatus Daviesbacteria bacterium RIFCSPHIGHO2_02_FULL_36_13</name>
    <dbReference type="NCBI Taxonomy" id="1797768"/>
    <lineage>
        <taxon>Bacteria</taxon>
        <taxon>Candidatus Daviesiibacteriota</taxon>
    </lineage>
</organism>
<keyword evidence="1" id="KW-0812">Transmembrane</keyword>
<keyword evidence="1" id="KW-0472">Membrane</keyword>
<dbReference type="EMBL" id="MFCV01000005">
    <property type="protein sequence ID" value="OGE33859.1"/>
    <property type="molecule type" value="Genomic_DNA"/>
</dbReference>
<proteinExistence type="predicted"/>
<feature type="transmembrane region" description="Helical" evidence="1">
    <location>
        <begin position="49"/>
        <end position="67"/>
    </location>
</feature>
<evidence type="ECO:0000313" key="3">
    <source>
        <dbReference type="Proteomes" id="UP000176902"/>
    </source>
</evidence>
<protein>
    <submittedName>
        <fullName evidence="2">Uncharacterized protein</fullName>
    </submittedName>
</protein>
<dbReference type="Proteomes" id="UP000176902">
    <property type="component" value="Unassembled WGS sequence"/>
</dbReference>
<dbReference type="AlphaFoldDB" id="A0A1F5JYW8"/>
<sequence>MSLQDALNIFLIIGLTIFIICISITTYFSVRAFKAITDLAEDIKGKTNLKSLIAIPGLFLTLVSKFLRKGR</sequence>
<keyword evidence="1" id="KW-1133">Transmembrane helix</keyword>
<reference evidence="2 3" key="1">
    <citation type="journal article" date="2016" name="Nat. Commun.">
        <title>Thousands of microbial genomes shed light on interconnected biogeochemical processes in an aquifer system.</title>
        <authorList>
            <person name="Anantharaman K."/>
            <person name="Brown C.T."/>
            <person name="Hug L.A."/>
            <person name="Sharon I."/>
            <person name="Castelle C.J."/>
            <person name="Probst A.J."/>
            <person name="Thomas B.C."/>
            <person name="Singh A."/>
            <person name="Wilkins M.J."/>
            <person name="Karaoz U."/>
            <person name="Brodie E.L."/>
            <person name="Williams K.H."/>
            <person name="Hubbard S.S."/>
            <person name="Banfield J.F."/>
        </authorList>
    </citation>
    <scope>NUCLEOTIDE SEQUENCE [LARGE SCALE GENOMIC DNA]</scope>
</reference>
<feature type="transmembrane region" description="Helical" evidence="1">
    <location>
        <begin position="7"/>
        <end position="29"/>
    </location>
</feature>